<comment type="caution">
    <text evidence="1">The sequence shown here is derived from an EMBL/GenBank/DDBJ whole genome shotgun (WGS) entry which is preliminary data.</text>
</comment>
<evidence type="ECO:0000313" key="2">
    <source>
        <dbReference type="Proteomes" id="UP000251545"/>
    </source>
</evidence>
<dbReference type="Proteomes" id="UP000251545">
    <property type="component" value="Unassembled WGS sequence"/>
</dbReference>
<dbReference type="EMBL" id="PVEO01000003">
    <property type="protein sequence ID" value="PQV49596.1"/>
    <property type="molecule type" value="Genomic_DNA"/>
</dbReference>
<dbReference type="RefSeq" id="WP_170063987.1">
    <property type="nucleotide sequence ID" value="NZ_PVEO01000003.1"/>
</dbReference>
<organism evidence="1 2">
    <name type="scientific">Jejuia pallidilutea</name>
    <dbReference type="NCBI Taxonomy" id="504487"/>
    <lineage>
        <taxon>Bacteria</taxon>
        <taxon>Pseudomonadati</taxon>
        <taxon>Bacteroidota</taxon>
        <taxon>Flavobacteriia</taxon>
        <taxon>Flavobacteriales</taxon>
        <taxon>Flavobacteriaceae</taxon>
        <taxon>Jejuia</taxon>
    </lineage>
</organism>
<sequence>MQAWIESNIELSNLINEIENSKLSERAQAELAMDKFCHMFDLPKMPEDKSRYEDYYEKNEIDEARSVFEEFALLKYCYPEEDIRALILCAVYNLTHLIGVDIDEILINEFGEKFPDNCIVGYRGIGIDAEVIFPQKEGKSWFDLGCIAVTKIVKIKK</sequence>
<dbReference type="AlphaFoldDB" id="A0A362XB74"/>
<protein>
    <submittedName>
        <fullName evidence="1">Uncharacterized protein</fullName>
    </submittedName>
</protein>
<evidence type="ECO:0000313" key="1">
    <source>
        <dbReference type="EMBL" id="PQV49596.1"/>
    </source>
</evidence>
<reference evidence="1 2" key="1">
    <citation type="submission" date="2018-02" db="EMBL/GenBank/DDBJ databases">
        <title>Genomic Encyclopedia of Archaeal and Bacterial Type Strains, Phase II (KMG-II): from individual species to whole genera.</title>
        <authorList>
            <person name="Goeker M."/>
        </authorList>
    </citation>
    <scope>NUCLEOTIDE SEQUENCE [LARGE SCALE GENOMIC DNA]</scope>
    <source>
        <strain evidence="1 2">DSM 21165</strain>
    </source>
</reference>
<proteinExistence type="predicted"/>
<accession>A0A362XB74</accession>
<gene>
    <name evidence="1" type="ORF">CLV33_103233</name>
</gene>
<name>A0A362XB74_9FLAO</name>